<keyword evidence="10 11" id="KW-0833">Ubl conjugation pathway</keyword>
<dbReference type="PROSITE" id="PS50012">
    <property type="entry name" value="RCC1_3"/>
    <property type="match status" value="6"/>
</dbReference>
<dbReference type="FunFam" id="3.30.2410.10:FF:000006">
    <property type="entry name" value="probable E3 ubiquitin-protein ligase HERC1 isoform X2"/>
    <property type="match status" value="1"/>
</dbReference>
<evidence type="ECO:0000256" key="10">
    <source>
        <dbReference type="ARBA" id="ARBA00022786"/>
    </source>
</evidence>
<dbReference type="SUPFAM" id="SSF56204">
    <property type="entry name" value="Hect, E3 ligase catalytic domain"/>
    <property type="match status" value="1"/>
</dbReference>
<feature type="coiled-coil region" evidence="14">
    <location>
        <begin position="1380"/>
        <end position="1418"/>
    </location>
</feature>
<feature type="active site" description="Glycyl thioester intermediate" evidence="11">
    <location>
        <position position="3973"/>
    </location>
</feature>
<feature type="repeat" description="RCC1" evidence="13">
    <location>
        <begin position="3420"/>
        <end position="3471"/>
    </location>
</feature>
<feature type="domain" description="B30.2/SPRY" evidence="17">
    <location>
        <begin position="925"/>
        <end position="1124"/>
    </location>
</feature>
<feature type="region of interest" description="Disordered" evidence="15">
    <location>
        <begin position="1531"/>
        <end position="1614"/>
    </location>
</feature>
<feature type="compositionally biased region" description="Pro residues" evidence="15">
    <location>
        <begin position="1821"/>
        <end position="1831"/>
    </location>
</feature>
<keyword evidence="20" id="KW-1185">Reference proteome</keyword>
<dbReference type="Gene3D" id="3.90.1750.10">
    <property type="entry name" value="Hect, E3 ligase catalytic domains"/>
    <property type="match status" value="1"/>
</dbReference>
<dbReference type="Pfam" id="PF25390">
    <property type="entry name" value="WD40_RLD"/>
    <property type="match status" value="1"/>
</dbReference>
<dbReference type="PROSITE" id="PS50188">
    <property type="entry name" value="B302_SPRY"/>
    <property type="match status" value="1"/>
</dbReference>
<dbReference type="Gene3D" id="3.30.2410.10">
    <property type="entry name" value="Hect, E3 ligase catalytic domain"/>
    <property type="match status" value="1"/>
</dbReference>
<comment type="pathway">
    <text evidence="3">Protein modification; protein ubiquitination.</text>
</comment>
<evidence type="ECO:0000256" key="12">
    <source>
        <dbReference type="PROSITE-ProRule" id="PRU00221"/>
    </source>
</evidence>
<evidence type="ECO:0000256" key="6">
    <source>
        <dbReference type="ARBA" id="ARBA00022553"/>
    </source>
</evidence>
<dbReference type="InterPro" id="IPR013320">
    <property type="entry name" value="ConA-like_dom_sf"/>
</dbReference>
<dbReference type="InterPro" id="IPR043136">
    <property type="entry name" value="B30.2/SPRY_sf"/>
</dbReference>
<dbReference type="GO" id="GO:0005737">
    <property type="term" value="C:cytoplasm"/>
    <property type="evidence" value="ECO:0007669"/>
    <property type="project" value="UniProtKB-SubCell"/>
</dbReference>
<keyword evidence="9" id="KW-0677">Repeat</keyword>
<feature type="compositionally biased region" description="Basic and acidic residues" evidence="15">
    <location>
        <begin position="1434"/>
        <end position="1449"/>
    </location>
</feature>
<evidence type="ECO:0000313" key="20">
    <source>
        <dbReference type="Proteomes" id="UP001208570"/>
    </source>
</evidence>
<dbReference type="InterPro" id="IPR035768">
    <property type="entry name" value="SPRY_HERC1"/>
</dbReference>
<evidence type="ECO:0000256" key="14">
    <source>
        <dbReference type="SAM" id="Coils"/>
    </source>
</evidence>
<feature type="repeat" description="WD" evidence="12">
    <location>
        <begin position="2908"/>
        <end position="2949"/>
    </location>
</feature>
<dbReference type="SUPFAM" id="SSF49899">
    <property type="entry name" value="Concanavalin A-like lectins/glucanases"/>
    <property type="match status" value="1"/>
</dbReference>
<dbReference type="InterPro" id="IPR051625">
    <property type="entry name" value="Signaling_Regulatory_Domain"/>
</dbReference>
<protein>
    <recommendedName>
        <fullName evidence="4">HECT-type E3 ubiquitin transferase</fullName>
        <ecNumber evidence="4">2.3.2.26</ecNumber>
    </recommendedName>
</protein>
<comment type="catalytic activity">
    <reaction evidence="1">
        <text>S-ubiquitinyl-[E2 ubiquitin-conjugating enzyme]-L-cysteine + [acceptor protein]-L-lysine = [E2 ubiquitin-conjugating enzyme]-L-cysteine + N(6)-ubiquitinyl-[acceptor protein]-L-lysine.</text>
        <dbReference type="EC" id="2.3.2.26"/>
    </reaction>
</comment>
<dbReference type="PROSITE" id="PS00678">
    <property type="entry name" value="WD_REPEATS_1"/>
    <property type="match status" value="1"/>
</dbReference>
<feature type="region of interest" description="Disordered" evidence="15">
    <location>
        <begin position="2077"/>
        <end position="2103"/>
    </location>
</feature>
<evidence type="ECO:0000256" key="5">
    <source>
        <dbReference type="ARBA" id="ARBA00022490"/>
    </source>
</evidence>
<dbReference type="SUPFAM" id="SSF50985">
    <property type="entry name" value="RCC1/BLIP-II"/>
    <property type="match status" value="2"/>
</dbReference>
<evidence type="ECO:0000256" key="16">
    <source>
        <dbReference type="SAM" id="SignalP"/>
    </source>
</evidence>
<keyword evidence="16" id="KW-0732">Signal</keyword>
<evidence type="ECO:0000256" key="3">
    <source>
        <dbReference type="ARBA" id="ARBA00004906"/>
    </source>
</evidence>
<evidence type="ECO:0000256" key="11">
    <source>
        <dbReference type="PROSITE-ProRule" id="PRU00104"/>
    </source>
</evidence>
<dbReference type="PROSITE" id="PS00626">
    <property type="entry name" value="RCC1_2"/>
    <property type="match status" value="2"/>
</dbReference>
<dbReference type="Pfam" id="PF00400">
    <property type="entry name" value="WD40"/>
    <property type="match status" value="3"/>
</dbReference>
<keyword evidence="14" id="KW-0175">Coiled coil</keyword>
<evidence type="ECO:0000256" key="2">
    <source>
        <dbReference type="ARBA" id="ARBA00004496"/>
    </source>
</evidence>
<comment type="subcellular location">
    <subcellularLocation>
        <location evidence="2">Cytoplasm</location>
    </subcellularLocation>
</comment>
<dbReference type="InterPro" id="IPR000408">
    <property type="entry name" value="Reg_chr_condens"/>
</dbReference>
<evidence type="ECO:0000256" key="8">
    <source>
        <dbReference type="ARBA" id="ARBA00022679"/>
    </source>
</evidence>
<dbReference type="InterPro" id="IPR058923">
    <property type="entry name" value="RCC1-like_dom"/>
</dbReference>
<feature type="region of interest" description="Disordered" evidence="15">
    <location>
        <begin position="1750"/>
        <end position="1806"/>
    </location>
</feature>
<dbReference type="PRINTS" id="PR00633">
    <property type="entry name" value="RCCNDNSATION"/>
</dbReference>
<name>A0AAD9MT79_9ANNE</name>
<feature type="region of interest" description="Disordered" evidence="15">
    <location>
        <begin position="487"/>
        <end position="513"/>
    </location>
</feature>
<evidence type="ECO:0000256" key="9">
    <source>
        <dbReference type="ARBA" id="ARBA00022737"/>
    </source>
</evidence>
<feature type="repeat" description="RCC1" evidence="13">
    <location>
        <begin position="3208"/>
        <end position="3262"/>
    </location>
</feature>
<evidence type="ECO:0000256" key="7">
    <source>
        <dbReference type="ARBA" id="ARBA00022574"/>
    </source>
</evidence>
<dbReference type="InterPro" id="IPR009091">
    <property type="entry name" value="RCC1/BLIP-II"/>
</dbReference>
<evidence type="ECO:0000259" key="17">
    <source>
        <dbReference type="PROSITE" id="PS50188"/>
    </source>
</evidence>
<dbReference type="SMART" id="SM00119">
    <property type="entry name" value="HECTc"/>
    <property type="match status" value="1"/>
</dbReference>
<dbReference type="InterPro" id="IPR001870">
    <property type="entry name" value="B30.2/SPRY"/>
</dbReference>
<dbReference type="Pfam" id="PF00622">
    <property type="entry name" value="SPRY"/>
    <property type="match status" value="1"/>
</dbReference>
<dbReference type="FunFam" id="2.60.120.920:FF:000015">
    <property type="entry name" value="LOW QUALITY PROTEIN: probable E3 ubiquitin-protein ligase HERC1"/>
    <property type="match status" value="1"/>
</dbReference>
<feature type="compositionally biased region" description="Basic and acidic residues" evidence="15">
    <location>
        <begin position="1554"/>
        <end position="1572"/>
    </location>
</feature>
<dbReference type="InterPro" id="IPR003877">
    <property type="entry name" value="SPRY_dom"/>
</dbReference>
<dbReference type="SMART" id="SM00449">
    <property type="entry name" value="SPRY"/>
    <property type="match status" value="1"/>
</dbReference>
<keyword evidence="6" id="KW-0597">Phosphoprotein</keyword>
<sequence length="4022" mass="444929">MLSHLLHALLLLPVFTVRPLLHELLSLLPHLDTLNRMLPASAVLEQQELETNAEAATNLNQSTVMWVWLMDMERACALLIGRCLGGMLIGSPLSVQEKQAEPWLSSHLFSNGLQMCAQDIEMSLSKILDTLLEDEPDMFAALDGCEQTLGIDGGILLQTLVGSQNEPAISVWHAMQECAISKEWDTSEVEADTMLDLVTRCLLAAHLKQCGLLELLRNWTRRKLLMRPMLEVYCSVFRVRSQLWAFRTAYLGNKSKVLKSSDNAMTEEGSDESGTNDLSLDGSEGVESNSSASNILVESGSSWPSYEKLCASVIKRCLFLILGVKAAISGEEETFYLTTRQEEGYNTEPESENLSGSKRLVSLSGSDPQLNKLGVSVESSQQPREGRSNNRQDTSSAYRVSIDNSRDTWKVGSLQAVKESLRRMRWRHERLQSMSSSSSPDAMSAYRLQVISPASHRAMRQIASDVRNYVSSDLTFKLKKGADRQSRDVLKEIRQHRQDPESRDRGKNAAKDSEEVVIFKSDPDVIALAMEHQQTRAECRLEALNQILEMLSAENDKSLHDRCYHTDGADVTYTALLHSVHLQFVASCCGMNCDALPNAQLCHYQEGIHAASSCTQQNIQLVVHRIYEQLMNALNDRDTQEQLSNNSIHQCSLLCSASYSGVQYLPTSCLLQGARQRLLLLTIFAQSFKYQSVDISLAVSCGMPQLLAQICGTAMALTKASQATVYTSEYTELSTVLRVASLRLLQILAVTTGIYADKLSHGVVQSIVDLLWQQLYMLVEALGCDLTDLEKDAKQSVTYLCLGTGMASEQEEMPGKMLVERALGDFVVFLRRVACQPCIQCKLSTPSWTRLLLKVVSVDSSGLPVVQDLRTRLLTLHLMENILPGCEVNVAGENLDEVVGALFEDLTQCLWTTPVRQTMLKFSQKEKDLQQCIDRLQTQTPAQDQNTNDKSSTMYKQEVTMLDVTFDPDKTLCCSVESGHTLVHSPGGRGYGLAATPITSGCYQWKFLIVKENKGNEGTCIGISRWPVRDYSHRTTTDMWLYRAYSGNLYHNGEQRLALTGFTQGDYITCVLDMDAKTLSFGRNAEDVHIAFEDIDATELFPCVMFYSSNPGEKVKVTDMQIRGASQTLYPGDPLCAPNAAVTSEAYISLIRHLHTLPQWTDSINKKLLQHLSHVGALSDCMTYDEKSERATNGSTANVDHLVQEAKGIAITTQESKTDKDLQITKEEELNQTLHNSDERECNAVKEMSETVDGQELTRDVSATDLDVLCKEVWPALAVLGGVDHGLRMGGSCIHRPTAKKAIILGVAKEGAITAKVLWDDSDGSISDVALMSLEPIDPRPFDAGRFHGLTPPLLYDLLKLTFISDEKLSTNPLFPKPNMSSLKQEAADFEKKISEAANEEQAAMAELERNLDQDIARALGDQNDENGDDEEDHGDRMRVSDHNADKRKSLPNHASQEEYDSSADDELTAGQQSYHFESDSSEEAELSDNVSSLMSSFAAGTHSFIGRAEIQDLQTQIRAQLARLCGEFSTATQEHQSSHAITTSSARRSRSRSVGDPEDPRNSATQHEHSNTESQLRQKTSRSLEKNIKLEDQLEVKTERQSRPHSEERLPKVEGIQRVSRSIIRHSELELIQMALLQLGALKALTVILSSSNYVELLLVPKAELTPKKHHLEVTTQMVDVEEMQSAIRSIMKQMVKRAILPSPVKSSITMAELERAQMVLLQTCFSKTAEEQTGVKEKINELEQLQKSKQTTSYHGDAPNTEVSQPPQPPLLTKVGMTPEEPTGYQGDLGRSDAGNTENDTGNRHLTESLLPRFFPLPEVLPPRLPPRPQLHLRRRSSSSRLETSPRFDQSPLRTFLHRLFPDTPSEDNQPSTTSAVASSNHGNLPITTTSSSVAHIVGGAIASTAKPSGKTRSSASSHPTRARSHSPPPLPVAAPLLEMGFSMRHIMKALSTTGMSSEATVHGINDLATWMIEHPLEAEDDASAEAKAHGSIRDFIHSDPSTPQTPEVNRVPFVRERSEMDLTETDRPGIYDLMADMDELAAERDEERRERSMRCYGIRRNPASTDIRRFFSLISRTNPRDREEDESREHYNHGSAEPADSSLYDSDLHLLDMDLVDEDMFSADLTLGELDPLSPGLELDSYVQANMGTCELCHAETQNFNRHMRIHHPGCGGCWFEGGQCGTGKPYYLLCNTCRERYKAEYRLSSDRTKAKDNTGDASNKNLSYAKLLRMAPDLLGHVDNIFEPDDSDLLLEGDPRMQGVENFDVILMSLGLTDRLPIPDPVTFASPDPLGSKVINMASNSQDFVSCISSKLKSTPDEKRHSVGEQAALLHHKRDIIVALKRSTAAMQVMLARTLVYRALAILSASGSACSLSAGLESMGLADVRVVVKLMCLCAASKKEQHEGQSQQFGPALTEKLRSSTQCTNSDVTISHLSYLSSAIGALAKDNPTASKLLIQLCTQELMKAAMGLNTSLIEDVRVKRRVPQPSGINEHSTPGSPSFTVTQALVGLLAKAGGLGMKKLQEQRKGLTSPEETFQASPLHLSNALAACVLSARLHSEHRQWAAQQLVLTLAARGSHRPKDMVVDLIGDMPTCPTSKLEAHQHRVTACVYNAKNGLLASCGQDSTVRVWNLPNRTHQFLQHTCVFNWGEGHSHEDMDGGQLLSYVSWSHSGKLLAGAMDNMVNIWILAGGRGHLDLQPHLVTALAWPQQGGVLDGCMGVSVHTLLIGRLDGSLAFIEVIDYTSYRRVELQECGRKDVSVTQVQWCAENERFAVAFSDGLLSMCSKEQFEPPVSVEAHEKSICCLRWDPTGVLLASCAGDGMARIWSYAEDRWILVYELPHAASVCLIEWCSVIGKADTYTLMLASACTDGTVSVWMMPRPEQTSRRQSEDDLKGQLGAQLLCTLKGHVTYVSSLAFSPNALMLATGCSKGWVNIWALQDGALLQTVTGIGVAQSMSWYAEHGLAVCFSRSKDVVVIHCTTDFYHKHKVLATSRKSLMRRGILGLHQAPCLRAFLLRLPLLLQEQYLYEKTHVLNGFQLIHSPYIQCLASLAVGLDLVNVLCYMAQAPHSTGASGMQVTVSDWQWLQNYSLAVRCADALSKRTRFPDQFLSQVADANFNKEDPNPLDNSAWDLSMDEQIMAWATQRPEDWQLGGRCEAYLWGGGRHGQLCECGRIVFTPTLTPSFSVAQQITCGQNCTFVINANGSVLACGEGSYGRLGQGNSDDLHVLTVLSALQGFVVTQLVTSVGSDGHSMALTESGEVFSWGDGDYGKLGHGNSDRQRRPRQIEALQGEEIVQMSCGFKHSAVVTSSGKLFTFGNGDYGRLGLGTTSNKKLPERVTSLDSYQIGQVACGLNHTLCVSQDGNTVWAFGDGDYGKLGLGNTLAKSSPTKVETLCRIGIKKVACGTQFSVALAKNGKVYTWGQDRLIGQPECRARGYNRPQLLSSLSGHFIENIAVGAEHTLVLSSTDDVWAWGSNGDGQLGLGHTAAVREPQLLTNLGGKGIKQISAGRTHSAAWTASPPVQQLPGIHSNLQLGVPEEVPNQYTMLGDISIPLIRDRLQILHHFSDLIYSSWRLFNLASIQSVSEGADIGCSQPVLHGSLRNLLSPRVYTLPLVRAIGRTMVQGKNYGPQITVKRLSTKGKRCKPIYIQIARQVVRLRPEDLRLPARAWKVKLIGEGADDAGGVFDDTITEMCQELKTGVVPLFIPTPNSKNEIGYNRDRYLLNPNLTSEDDLQLFKFFGILIGVAMRTRKPLDLSLAPCVWKQLVGIQLTADDLEEVDMLYIQTLRGIASIQESGVTEETFNEVIPLDCFEGQSSDGRFVPVVPGGRSIPLTFHNRHEYVERAINYRLHETELQILAVREGMSWLVPVPLLSLLSGHTQEQLVCGMPEVSTEVLQKAVRYRELDENHQLVKWFWDILESFSNEERILFMRFVSGRSRLPANPADMTQRFQIMKIDRAPDGLPTSQTCFFQLRLPPYTSREIMADRLRYAIYNCRSIDMDNYMLTRNVDALEDEYEA</sequence>
<evidence type="ECO:0000256" key="1">
    <source>
        <dbReference type="ARBA" id="ARBA00000885"/>
    </source>
</evidence>
<evidence type="ECO:0000256" key="13">
    <source>
        <dbReference type="PROSITE-ProRule" id="PRU00235"/>
    </source>
</evidence>
<feature type="compositionally biased region" description="Polar residues" evidence="15">
    <location>
        <begin position="1869"/>
        <end position="1891"/>
    </location>
</feature>
<dbReference type="Gene3D" id="3.30.2160.10">
    <property type="entry name" value="Hect, E3 ligase catalytic domain"/>
    <property type="match status" value="1"/>
</dbReference>
<dbReference type="Gene3D" id="2.130.10.30">
    <property type="entry name" value="Regulator of chromosome condensation 1/beta-lactamase-inhibitor protein II"/>
    <property type="match status" value="1"/>
</dbReference>
<proteinExistence type="predicted"/>
<keyword evidence="8" id="KW-0808">Transferase</keyword>
<organism evidence="19 20">
    <name type="scientific">Paralvinella palmiformis</name>
    <dbReference type="NCBI Taxonomy" id="53620"/>
    <lineage>
        <taxon>Eukaryota</taxon>
        <taxon>Metazoa</taxon>
        <taxon>Spiralia</taxon>
        <taxon>Lophotrochozoa</taxon>
        <taxon>Annelida</taxon>
        <taxon>Polychaeta</taxon>
        <taxon>Sedentaria</taxon>
        <taxon>Canalipalpata</taxon>
        <taxon>Terebellida</taxon>
        <taxon>Terebelliformia</taxon>
        <taxon>Alvinellidae</taxon>
        <taxon>Paralvinella</taxon>
    </lineage>
</organism>
<keyword evidence="5" id="KW-0963">Cytoplasm</keyword>
<gene>
    <name evidence="19" type="ORF">LSH36_746g01091</name>
</gene>
<dbReference type="PROSITE" id="PS50237">
    <property type="entry name" value="HECT"/>
    <property type="match status" value="1"/>
</dbReference>
<keyword evidence="7 12" id="KW-0853">WD repeat</keyword>
<feature type="region of interest" description="Disordered" evidence="15">
    <location>
        <begin position="1904"/>
        <end position="1936"/>
    </location>
</feature>
<comment type="caution">
    <text evidence="19">The sequence shown here is derived from an EMBL/GenBank/DDBJ whole genome shotgun (WGS) entry which is preliminary data.</text>
</comment>
<dbReference type="InterPro" id="IPR015943">
    <property type="entry name" value="WD40/YVTN_repeat-like_dom_sf"/>
</dbReference>
<dbReference type="PANTHER" id="PTHR22872">
    <property type="entry name" value="BTK-BINDING PROTEIN-RELATED"/>
    <property type="match status" value="1"/>
</dbReference>
<evidence type="ECO:0000259" key="18">
    <source>
        <dbReference type="PROSITE" id="PS50237"/>
    </source>
</evidence>
<dbReference type="Pfam" id="PF13540">
    <property type="entry name" value="RCC1_2"/>
    <property type="match status" value="1"/>
</dbReference>
<dbReference type="Pfam" id="PF00632">
    <property type="entry name" value="HECT"/>
    <property type="match status" value="1"/>
</dbReference>
<dbReference type="InterPro" id="IPR036322">
    <property type="entry name" value="WD40_repeat_dom_sf"/>
</dbReference>
<dbReference type="PANTHER" id="PTHR22872:SF6">
    <property type="entry name" value="E3 UBIQUITIN-PROTEIN LIGASE HERC1-RELATED"/>
    <property type="match status" value="1"/>
</dbReference>
<feature type="repeat" description="RCC1" evidence="13">
    <location>
        <begin position="3315"/>
        <end position="3366"/>
    </location>
</feature>
<feature type="region of interest" description="Disordered" evidence="15">
    <location>
        <begin position="340"/>
        <end position="399"/>
    </location>
</feature>
<feature type="repeat" description="RCC1" evidence="13">
    <location>
        <begin position="3263"/>
        <end position="3314"/>
    </location>
</feature>
<feature type="repeat" description="RCC1" evidence="13">
    <location>
        <begin position="3368"/>
        <end position="3419"/>
    </location>
</feature>
<feature type="repeat" description="RCC1" evidence="13">
    <location>
        <begin position="3472"/>
        <end position="3523"/>
    </location>
</feature>
<feature type="region of interest" description="Disordered" evidence="15">
    <location>
        <begin position="1421"/>
        <end position="1467"/>
    </location>
</feature>
<feature type="compositionally biased region" description="Basic and acidic residues" evidence="15">
    <location>
        <begin position="2081"/>
        <end position="2095"/>
    </location>
</feature>
<dbReference type="CDD" id="cd12881">
    <property type="entry name" value="SPRY_HERC1"/>
    <property type="match status" value="1"/>
</dbReference>
<evidence type="ECO:0000256" key="4">
    <source>
        <dbReference type="ARBA" id="ARBA00012485"/>
    </source>
</evidence>
<feature type="region of interest" description="Disordered" evidence="15">
    <location>
        <begin position="1820"/>
        <end position="1891"/>
    </location>
</feature>
<dbReference type="Gene3D" id="2.60.120.920">
    <property type="match status" value="1"/>
</dbReference>
<dbReference type="InterPro" id="IPR019775">
    <property type="entry name" value="WD40_repeat_CS"/>
</dbReference>
<dbReference type="CDD" id="cd00078">
    <property type="entry name" value="HECTc"/>
    <property type="match status" value="1"/>
</dbReference>
<feature type="domain" description="HECT" evidence="18">
    <location>
        <begin position="3663"/>
        <end position="4010"/>
    </location>
</feature>
<feature type="chain" id="PRO_5041921358" description="HECT-type E3 ubiquitin transferase" evidence="16">
    <location>
        <begin position="17"/>
        <end position="4022"/>
    </location>
</feature>
<feature type="signal peptide" evidence="16">
    <location>
        <begin position="1"/>
        <end position="16"/>
    </location>
</feature>
<dbReference type="InterPro" id="IPR001680">
    <property type="entry name" value="WD40_rpt"/>
</dbReference>
<dbReference type="GO" id="GO:0061630">
    <property type="term" value="F:ubiquitin protein ligase activity"/>
    <property type="evidence" value="ECO:0007669"/>
    <property type="project" value="UniProtKB-EC"/>
</dbReference>
<dbReference type="InterPro" id="IPR000569">
    <property type="entry name" value="HECT_dom"/>
</dbReference>
<evidence type="ECO:0000256" key="15">
    <source>
        <dbReference type="SAM" id="MobiDB-lite"/>
    </source>
</evidence>
<accession>A0AAD9MT79</accession>
<dbReference type="EMBL" id="JAODUP010000746">
    <property type="protein sequence ID" value="KAK2144565.1"/>
    <property type="molecule type" value="Genomic_DNA"/>
</dbReference>
<dbReference type="EC" id="2.3.2.26" evidence="4"/>
<feature type="compositionally biased region" description="Acidic residues" evidence="15">
    <location>
        <begin position="1423"/>
        <end position="1433"/>
    </location>
</feature>
<dbReference type="Gene3D" id="2.130.10.10">
    <property type="entry name" value="YVTN repeat-like/Quinoprotein amine dehydrogenase"/>
    <property type="match status" value="1"/>
</dbReference>
<feature type="region of interest" description="Disordered" evidence="15">
    <location>
        <begin position="261"/>
        <end position="288"/>
    </location>
</feature>
<dbReference type="PROSITE" id="PS50294">
    <property type="entry name" value="WD_REPEATS_REGION"/>
    <property type="match status" value="3"/>
</dbReference>
<evidence type="ECO:0000313" key="19">
    <source>
        <dbReference type="EMBL" id="KAK2144565.1"/>
    </source>
</evidence>
<feature type="compositionally biased region" description="Polar residues" evidence="15">
    <location>
        <begin position="1913"/>
        <end position="1922"/>
    </location>
</feature>
<dbReference type="PROSITE" id="PS50082">
    <property type="entry name" value="WD_REPEATS_2"/>
    <property type="match status" value="3"/>
</dbReference>
<reference evidence="19" key="1">
    <citation type="journal article" date="2023" name="Mol. Biol. Evol.">
        <title>Third-Generation Sequencing Reveals the Adaptive Role of the Epigenome in Three Deep-Sea Polychaetes.</title>
        <authorList>
            <person name="Perez M."/>
            <person name="Aroh O."/>
            <person name="Sun Y."/>
            <person name="Lan Y."/>
            <person name="Juniper S.K."/>
            <person name="Young C.R."/>
            <person name="Angers B."/>
            <person name="Qian P.Y."/>
        </authorList>
    </citation>
    <scope>NUCLEOTIDE SEQUENCE</scope>
    <source>
        <strain evidence="19">P08H-3</strain>
    </source>
</reference>
<feature type="repeat" description="WD" evidence="12">
    <location>
        <begin position="2798"/>
        <end position="2839"/>
    </location>
</feature>
<feature type="repeat" description="WD" evidence="12">
    <location>
        <begin position="2602"/>
        <end position="2635"/>
    </location>
</feature>
<dbReference type="Proteomes" id="UP001208570">
    <property type="component" value="Unassembled WGS sequence"/>
</dbReference>
<feature type="compositionally biased region" description="Acidic residues" evidence="15">
    <location>
        <begin position="1458"/>
        <end position="1467"/>
    </location>
</feature>
<dbReference type="InterPro" id="IPR035983">
    <property type="entry name" value="Hect_E3_ubiquitin_ligase"/>
</dbReference>
<dbReference type="SMART" id="SM00320">
    <property type="entry name" value="WD40"/>
    <property type="match status" value="6"/>
</dbReference>
<dbReference type="SUPFAM" id="SSF50978">
    <property type="entry name" value="WD40 repeat-like"/>
    <property type="match status" value="1"/>
</dbReference>
<feature type="compositionally biased region" description="Basic and acidic residues" evidence="15">
    <location>
        <begin position="1583"/>
        <end position="1613"/>
    </location>
</feature>